<keyword evidence="3" id="KW-1185">Reference proteome</keyword>
<evidence type="ECO:0000313" key="2">
    <source>
        <dbReference type="EMBL" id="KAJ7697647.1"/>
    </source>
</evidence>
<dbReference type="AlphaFoldDB" id="A0AAD7DQX5"/>
<feature type="region of interest" description="Disordered" evidence="1">
    <location>
        <begin position="69"/>
        <end position="134"/>
    </location>
</feature>
<reference evidence="2" key="1">
    <citation type="submission" date="2023-03" db="EMBL/GenBank/DDBJ databases">
        <title>Massive genome expansion in bonnet fungi (Mycena s.s.) driven by repeated elements and novel gene families across ecological guilds.</title>
        <authorList>
            <consortium name="Lawrence Berkeley National Laboratory"/>
            <person name="Harder C.B."/>
            <person name="Miyauchi S."/>
            <person name="Viragh M."/>
            <person name="Kuo A."/>
            <person name="Thoen E."/>
            <person name="Andreopoulos B."/>
            <person name="Lu D."/>
            <person name="Skrede I."/>
            <person name="Drula E."/>
            <person name="Henrissat B."/>
            <person name="Morin E."/>
            <person name="Kohler A."/>
            <person name="Barry K."/>
            <person name="LaButti K."/>
            <person name="Morin E."/>
            <person name="Salamov A."/>
            <person name="Lipzen A."/>
            <person name="Mereny Z."/>
            <person name="Hegedus B."/>
            <person name="Baldrian P."/>
            <person name="Stursova M."/>
            <person name="Weitz H."/>
            <person name="Taylor A."/>
            <person name="Grigoriev I.V."/>
            <person name="Nagy L.G."/>
            <person name="Martin F."/>
            <person name="Kauserud H."/>
        </authorList>
    </citation>
    <scope>NUCLEOTIDE SEQUENCE</scope>
    <source>
        <strain evidence="2">CBHHK067</strain>
    </source>
</reference>
<accession>A0AAD7DQX5</accession>
<name>A0AAD7DQX5_MYCRO</name>
<feature type="compositionally biased region" description="Acidic residues" evidence="1">
    <location>
        <begin position="121"/>
        <end position="134"/>
    </location>
</feature>
<gene>
    <name evidence="2" type="ORF">B0H17DRAFT_1197308</name>
</gene>
<protein>
    <submittedName>
        <fullName evidence="2">Uncharacterized protein</fullName>
    </submittedName>
</protein>
<evidence type="ECO:0000256" key="1">
    <source>
        <dbReference type="SAM" id="MobiDB-lite"/>
    </source>
</evidence>
<evidence type="ECO:0000313" key="3">
    <source>
        <dbReference type="Proteomes" id="UP001221757"/>
    </source>
</evidence>
<dbReference type="EMBL" id="JARKIE010000029">
    <property type="protein sequence ID" value="KAJ7697647.1"/>
    <property type="molecule type" value="Genomic_DNA"/>
</dbReference>
<dbReference type="Proteomes" id="UP001221757">
    <property type="component" value="Unassembled WGS sequence"/>
</dbReference>
<sequence>MQRRSPHLAHPTKASLASHKQAAPSKQTAPKQPVEQSRHCVRCHELYTPSKNRGNSCVLEHDNRDVVGVHSNETEDDDGQHEKWNPEVCTGPHITQHQYDNEDKLPITHPCSDSECGSVDSDSEDSEEESEKEE</sequence>
<feature type="region of interest" description="Disordered" evidence="1">
    <location>
        <begin position="1"/>
        <end position="38"/>
    </location>
</feature>
<organism evidence="2 3">
    <name type="scientific">Mycena rosella</name>
    <name type="common">Pink bonnet</name>
    <name type="synonym">Agaricus rosellus</name>
    <dbReference type="NCBI Taxonomy" id="1033263"/>
    <lineage>
        <taxon>Eukaryota</taxon>
        <taxon>Fungi</taxon>
        <taxon>Dikarya</taxon>
        <taxon>Basidiomycota</taxon>
        <taxon>Agaricomycotina</taxon>
        <taxon>Agaricomycetes</taxon>
        <taxon>Agaricomycetidae</taxon>
        <taxon>Agaricales</taxon>
        <taxon>Marasmiineae</taxon>
        <taxon>Mycenaceae</taxon>
        <taxon>Mycena</taxon>
    </lineage>
</organism>
<comment type="caution">
    <text evidence="2">The sequence shown here is derived from an EMBL/GenBank/DDBJ whole genome shotgun (WGS) entry which is preliminary data.</text>
</comment>
<proteinExistence type="predicted"/>